<keyword evidence="4" id="KW-1185">Reference proteome</keyword>
<dbReference type="DNASU" id="894627"/>
<evidence type="ECO:0000313" key="4">
    <source>
        <dbReference type="Proteomes" id="UP000001258"/>
    </source>
</evidence>
<feature type="domain" description="Tetratrico peptide repeat group 5" evidence="2">
    <location>
        <begin position="37"/>
        <end position="158"/>
    </location>
</feature>
<dbReference type="EvolutionaryTrace" id="Q9KFK0"/>
<dbReference type="Pfam" id="PF12688">
    <property type="entry name" value="TPR_5"/>
    <property type="match status" value="1"/>
</dbReference>
<dbReference type="InterPro" id="IPR019734">
    <property type="entry name" value="TPR_rpt"/>
</dbReference>
<dbReference type="OrthoDB" id="193829at2"/>
<evidence type="ECO:0000313" key="3">
    <source>
        <dbReference type="EMBL" id="BAB04198.1"/>
    </source>
</evidence>
<dbReference type="STRING" id="272558.gene:10726332"/>
<dbReference type="SMR" id="Q9KFK0"/>
<reference evidence="5" key="2">
    <citation type="submission" date="2009-10" db="PDB data bank">
        <title>Crystal structure of Putative protein binding protein (NP_241345.1) from Bacillus halodurans at 2.71 A resolution.</title>
        <authorList>
            <consortium name="Joint Center for Structural Genomics (JCSG)"/>
        </authorList>
    </citation>
    <scope>X-RAY CRYSTALLOGRAPHY (2.71 ANGSTROMS) OF 49-164</scope>
</reference>
<name>Q9KFK0_HALH5</name>
<dbReference type="Proteomes" id="UP000001258">
    <property type="component" value="Chromosome"/>
</dbReference>
<organism evidence="3 4">
    <name type="scientific">Halalkalibacterium halodurans (strain ATCC BAA-125 / DSM 18197 / FERM 7344 / JCM 9153 / C-125)</name>
    <name type="common">Bacillus halodurans</name>
    <dbReference type="NCBI Taxonomy" id="272558"/>
    <lineage>
        <taxon>Bacteria</taxon>
        <taxon>Bacillati</taxon>
        <taxon>Bacillota</taxon>
        <taxon>Bacilli</taxon>
        <taxon>Bacillales</taxon>
        <taxon>Bacillaceae</taxon>
        <taxon>Halalkalibacterium (ex Joshi et al. 2022)</taxon>
    </lineage>
</organism>
<keyword evidence="5" id="KW-0002">3D-structure</keyword>
<sequence length="164" mass="18632">MDVKQTLEKAIALRQNKRYQESNAILVTLCKEHAHDPQILYQCGWSFDVLGLEAQAVPYYEKAIASGLQGKDLAECYLGLGSTFRTLGEYRKAEAVLANGVKQFPNHQALRVFYAMVLYNLGRYEQGVELLLKIIAETSDDETIQSYKQAILFYADKLDETWKA</sequence>
<keyword evidence="1" id="KW-0802">TPR repeat</keyword>
<proteinExistence type="evidence at protein level"/>
<dbReference type="KEGG" id="bha:BH0479"/>
<dbReference type="EMBL" id="BA000004">
    <property type="protein sequence ID" value="BAB04198.1"/>
    <property type="molecule type" value="Genomic_DNA"/>
</dbReference>
<evidence type="ECO:0000256" key="1">
    <source>
        <dbReference type="PROSITE-ProRule" id="PRU00339"/>
    </source>
</evidence>
<dbReference type="PDBsum" id="3K9I"/>
<dbReference type="eggNOG" id="COG0457">
    <property type="taxonomic scope" value="Bacteria"/>
</dbReference>
<reference evidence="3 4" key="1">
    <citation type="journal article" date="2000" name="Nucleic Acids Res.">
        <title>Complete genome sequence of the alkaliphilic bacterium Bacillus halodurans and genomic sequence comparison with Bacillus subtilis.</title>
        <authorList>
            <person name="Takami H."/>
            <person name="Nakasone K."/>
            <person name="Takaki Y."/>
            <person name="Maeno G."/>
            <person name="Sasaki R."/>
            <person name="Masui N."/>
            <person name="Fuji F."/>
            <person name="Hirama C."/>
            <person name="Nakamura Y."/>
            <person name="Ogasawara N."/>
            <person name="Kuhara S."/>
            <person name="Horikoshi K."/>
        </authorList>
    </citation>
    <scope>NUCLEOTIDE SEQUENCE [LARGE SCALE GENOMIC DNA]</scope>
    <source>
        <strain evidence="4">ATCC BAA-125 / DSM 18197 / FERM 7344 / JCM 9153 / C-125</strain>
    </source>
</reference>
<dbReference type="AlphaFoldDB" id="Q9KFK0"/>
<dbReference type="SUPFAM" id="SSF48452">
    <property type="entry name" value="TPR-like"/>
    <property type="match status" value="1"/>
</dbReference>
<dbReference type="Gene3D" id="1.25.40.10">
    <property type="entry name" value="Tetratricopeptide repeat domain"/>
    <property type="match status" value="1"/>
</dbReference>
<protein>
    <submittedName>
        <fullName evidence="3">BH0479 protein</fullName>
    </submittedName>
</protein>
<dbReference type="PROSITE" id="PS50005">
    <property type="entry name" value="TPR"/>
    <property type="match status" value="1"/>
</dbReference>
<dbReference type="PDB" id="3K9I">
    <property type="method" value="X-ray"/>
    <property type="resolution" value="2.71 A"/>
    <property type="chains" value="A=49-164"/>
</dbReference>
<dbReference type="InterPro" id="IPR011990">
    <property type="entry name" value="TPR-like_helical_dom_sf"/>
</dbReference>
<gene>
    <name evidence="3" type="ordered locus">BH0479</name>
</gene>
<dbReference type="PIR" id="G83709">
    <property type="entry name" value="G83709"/>
</dbReference>
<dbReference type="InterPro" id="IPR041656">
    <property type="entry name" value="TPR_5"/>
</dbReference>
<feature type="repeat" description="TPR" evidence="1">
    <location>
        <begin position="74"/>
        <end position="107"/>
    </location>
</feature>
<evidence type="ECO:0007829" key="5">
    <source>
        <dbReference type="PDB" id="3K9I"/>
    </source>
</evidence>
<evidence type="ECO:0000259" key="2">
    <source>
        <dbReference type="Pfam" id="PF12688"/>
    </source>
</evidence>
<accession>Q9KFK0</accession>
<dbReference type="HOGENOM" id="CLU_116756_1_0_9"/>
<dbReference type="RefSeq" id="WP_010896657.1">
    <property type="nucleotide sequence ID" value="NC_002570.2"/>
</dbReference>